<dbReference type="SUPFAM" id="SSF52540">
    <property type="entry name" value="P-loop containing nucleoside triphosphate hydrolases"/>
    <property type="match status" value="1"/>
</dbReference>
<dbReference type="PANTHER" id="PTHR14647">
    <property type="entry name" value="GALACTOSE-3-O-SULFOTRANSFERASE"/>
    <property type="match status" value="1"/>
</dbReference>
<feature type="chain" id="PRO_5013903279" evidence="10">
    <location>
        <begin position="19"/>
        <end position="227"/>
    </location>
</feature>
<keyword evidence="6" id="KW-1133">Transmembrane helix</keyword>
<evidence type="ECO:0000256" key="5">
    <source>
        <dbReference type="ARBA" id="ARBA00022968"/>
    </source>
</evidence>
<evidence type="ECO:0000313" key="12">
    <source>
        <dbReference type="Proteomes" id="UP000230750"/>
    </source>
</evidence>
<evidence type="ECO:0000256" key="6">
    <source>
        <dbReference type="ARBA" id="ARBA00022989"/>
    </source>
</evidence>
<keyword evidence="4" id="KW-0812">Transmembrane</keyword>
<organism evidence="11 12">
    <name type="scientific">Stichopus japonicus</name>
    <name type="common">Sea cucumber</name>
    <dbReference type="NCBI Taxonomy" id="307972"/>
    <lineage>
        <taxon>Eukaryota</taxon>
        <taxon>Metazoa</taxon>
        <taxon>Echinodermata</taxon>
        <taxon>Eleutherozoa</taxon>
        <taxon>Echinozoa</taxon>
        <taxon>Holothuroidea</taxon>
        <taxon>Aspidochirotacea</taxon>
        <taxon>Aspidochirotida</taxon>
        <taxon>Stichopodidae</taxon>
        <taxon>Apostichopus</taxon>
    </lineage>
</organism>
<evidence type="ECO:0000256" key="2">
    <source>
        <dbReference type="ARBA" id="ARBA00008124"/>
    </source>
</evidence>
<proteinExistence type="inferred from homology"/>
<evidence type="ECO:0000256" key="4">
    <source>
        <dbReference type="ARBA" id="ARBA00022692"/>
    </source>
</evidence>
<accession>A0A2G8L957</accession>
<evidence type="ECO:0000256" key="3">
    <source>
        <dbReference type="ARBA" id="ARBA00022679"/>
    </source>
</evidence>
<dbReference type="GO" id="GO:0000139">
    <property type="term" value="C:Golgi membrane"/>
    <property type="evidence" value="ECO:0007669"/>
    <property type="project" value="UniProtKB-SubCell"/>
</dbReference>
<reference evidence="11 12" key="1">
    <citation type="journal article" date="2017" name="PLoS Biol.">
        <title>The sea cucumber genome provides insights into morphological evolution and visceral regeneration.</title>
        <authorList>
            <person name="Zhang X."/>
            <person name="Sun L."/>
            <person name="Yuan J."/>
            <person name="Sun Y."/>
            <person name="Gao Y."/>
            <person name="Zhang L."/>
            <person name="Li S."/>
            <person name="Dai H."/>
            <person name="Hamel J.F."/>
            <person name="Liu C."/>
            <person name="Yu Y."/>
            <person name="Liu S."/>
            <person name="Lin W."/>
            <person name="Guo K."/>
            <person name="Jin S."/>
            <person name="Xu P."/>
            <person name="Storey K.B."/>
            <person name="Huan P."/>
            <person name="Zhang T."/>
            <person name="Zhou Y."/>
            <person name="Zhang J."/>
            <person name="Lin C."/>
            <person name="Li X."/>
            <person name="Xing L."/>
            <person name="Huo D."/>
            <person name="Sun M."/>
            <person name="Wang L."/>
            <person name="Mercier A."/>
            <person name="Li F."/>
            <person name="Yang H."/>
            <person name="Xiang J."/>
        </authorList>
    </citation>
    <scope>NUCLEOTIDE SEQUENCE [LARGE SCALE GENOMIC DNA]</scope>
    <source>
        <strain evidence="11">Shaxun</strain>
        <tissue evidence="11">Muscle</tissue>
    </source>
</reference>
<dbReference type="Gene3D" id="3.40.50.300">
    <property type="entry name" value="P-loop containing nucleotide triphosphate hydrolases"/>
    <property type="match status" value="1"/>
</dbReference>
<dbReference type="InterPro" id="IPR027417">
    <property type="entry name" value="P-loop_NTPase"/>
</dbReference>
<dbReference type="STRING" id="307972.A0A2G8L957"/>
<keyword evidence="3 11" id="KW-0808">Transferase</keyword>
<dbReference type="AlphaFoldDB" id="A0A2G8L957"/>
<comment type="subcellular location">
    <subcellularLocation>
        <location evidence="1">Golgi apparatus membrane</location>
        <topology evidence="1">Single-pass type II membrane protein</topology>
    </subcellularLocation>
</comment>
<keyword evidence="8" id="KW-0472">Membrane</keyword>
<name>A0A2G8L957_STIJA</name>
<dbReference type="GO" id="GO:0001733">
    <property type="term" value="F:galactosylceramide sulfotransferase activity"/>
    <property type="evidence" value="ECO:0007669"/>
    <property type="project" value="InterPro"/>
</dbReference>
<evidence type="ECO:0000256" key="8">
    <source>
        <dbReference type="ARBA" id="ARBA00023136"/>
    </source>
</evidence>
<gene>
    <name evidence="11" type="ORF">BSL78_06313</name>
</gene>
<dbReference type="OrthoDB" id="514299at2759"/>
<dbReference type="EMBL" id="MRZV01000164">
    <property type="protein sequence ID" value="PIK56782.1"/>
    <property type="molecule type" value="Genomic_DNA"/>
</dbReference>
<evidence type="ECO:0000256" key="7">
    <source>
        <dbReference type="ARBA" id="ARBA00023034"/>
    </source>
</evidence>
<evidence type="ECO:0000256" key="1">
    <source>
        <dbReference type="ARBA" id="ARBA00004323"/>
    </source>
</evidence>
<keyword evidence="7" id="KW-0333">Golgi apparatus</keyword>
<comment type="similarity">
    <text evidence="2">Belongs to the galactose-3-O-sulfotransferase family.</text>
</comment>
<sequence>NRVAMAFLAVVLIYAVFAVTHNRLPNYELLSSQLIQTRRNKELRRDPFPAPFDADTPCTPTTNVFFVKTHKTGSTTLQSIVNRFGFIRNLSFAFRRQDPRGHVTFKDFSKASPREMFFPPIHDRITCTFRGYNISTVHIAYNRQIANSYMTEGTKYISLLREPVSQWLSAYQFFKLDKLTRDHSMETLLDKKNDYWRSNLYSRNLQSLDLGLRVNQFEDMALSNNDF</sequence>
<comment type="caution">
    <text evidence="11">The sequence shown here is derived from an EMBL/GenBank/DDBJ whole genome shotgun (WGS) entry which is preliminary data.</text>
</comment>
<keyword evidence="9" id="KW-0325">Glycoprotein</keyword>
<keyword evidence="10" id="KW-0732">Signal</keyword>
<dbReference type="Pfam" id="PF06990">
    <property type="entry name" value="Gal-3-0_sulfotr"/>
    <property type="match status" value="1"/>
</dbReference>
<feature type="signal peptide" evidence="10">
    <location>
        <begin position="1"/>
        <end position="18"/>
    </location>
</feature>
<dbReference type="GO" id="GO:0009247">
    <property type="term" value="P:glycolipid biosynthetic process"/>
    <property type="evidence" value="ECO:0007669"/>
    <property type="project" value="InterPro"/>
</dbReference>
<keyword evidence="5" id="KW-0735">Signal-anchor</keyword>
<dbReference type="Proteomes" id="UP000230750">
    <property type="component" value="Unassembled WGS sequence"/>
</dbReference>
<evidence type="ECO:0000256" key="9">
    <source>
        <dbReference type="ARBA" id="ARBA00023180"/>
    </source>
</evidence>
<keyword evidence="12" id="KW-1185">Reference proteome</keyword>
<protein>
    <submittedName>
        <fullName evidence="11">Putative galactose-3-O-sulfotransferase 3-like</fullName>
    </submittedName>
</protein>
<evidence type="ECO:0000256" key="10">
    <source>
        <dbReference type="SAM" id="SignalP"/>
    </source>
</evidence>
<evidence type="ECO:0000313" key="11">
    <source>
        <dbReference type="EMBL" id="PIK56782.1"/>
    </source>
</evidence>
<feature type="non-terminal residue" evidence="11">
    <location>
        <position position="1"/>
    </location>
</feature>
<dbReference type="InterPro" id="IPR009729">
    <property type="entry name" value="Gal-3-0_sulfotransfrase"/>
</dbReference>
<dbReference type="PANTHER" id="PTHR14647:SF85">
    <property type="entry name" value="GALACTOSYLCERAMIDE SULFOTRANSFERASE-LIKE"/>
    <property type="match status" value="1"/>
</dbReference>